<feature type="region of interest" description="Disordered" evidence="1">
    <location>
        <begin position="316"/>
        <end position="365"/>
    </location>
</feature>
<dbReference type="Gene3D" id="3.10.310.10">
    <property type="entry name" value="Diaminopimelate Epimerase, Chain A, domain 1"/>
    <property type="match status" value="2"/>
</dbReference>
<evidence type="ECO:0000313" key="3">
    <source>
        <dbReference type="Proteomes" id="UP001413721"/>
    </source>
</evidence>
<dbReference type="RefSeq" id="WP_345938692.1">
    <property type="nucleotide sequence ID" value="NZ_JBBKTW010000016.1"/>
</dbReference>
<organism evidence="2 3">
    <name type="scientific">Tistrella arctica</name>
    <dbReference type="NCBI Taxonomy" id="3133430"/>
    <lineage>
        <taxon>Bacteria</taxon>
        <taxon>Pseudomonadati</taxon>
        <taxon>Pseudomonadota</taxon>
        <taxon>Alphaproteobacteria</taxon>
        <taxon>Geminicoccales</taxon>
        <taxon>Geminicoccaceae</taxon>
        <taxon>Tistrella</taxon>
    </lineage>
</organism>
<comment type="caution">
    <text evidence="2">The sequence shown here is derived from an EMBL/GenBank/DDBJ whole genome shotgun (WGS) entry which is preliminary data.</text>
</comment>
<dbReference type="EMBL" id="JBBKTW010000016">
    <property type="protein sequence ID" value="MEN2991858.1"/>
    <property type="molecule type" value="Genomic_DNA"/>
</dbReference>
<accession>A0ABU9YSP6</accession>
<dbReference type="Proteomes" id="UP001413721">
    <property type="component" value="Unassembled WGS sequence"/>
</dbReference>
<dbReference type="Pfam" id="PF02567">
    <property type="entry name" value="PhzC-PhzF"/>
    <property type="match status" value="1"/>
</dbReference>
<keyword evidence="3" id="KW-1185">Reference proteome</keyword>
<protein>
    <submittedName>
        <fullName evidence="2">PhzF family phenazine biosynthesis protein</fullName>
    </submittedName>
</protein>
<dbReference type="InterPro" id="IPR003719">
    <property type="entry name" value="Phenazine_PhzF-like"/>
</dbReference>
<dbReference type="SUPFAM" id="SSF54506">
    <property type="entry name" value="Diaminopimelate epimerase-like"/>
    <property type="match status" value="1"/>
</dbReference>
<evidence type="ECO:0000313" key="2">
    <source>
        <dbReference type="EMBL" id="MEN2991858.1"/>
    </source>
</evidence>
<evidence type="ECO:0000256" key="1">
    <source>
        <dbReference type="SAM" id="MobiDB-lite"/>
    </source>
</evidence>
<proteinExistence type="predicted"/>
<sequence>MTGLTGHAGGPRLYRAFCAEDGHGGNPAWTLIAAPDHDHNHDHDHDHDPTALARAAATASATGIEVTLLTPGDGGSWRAVFMVPGGRLSLCLHGLIAAAARLWQDGAAPRAPLVIDTDAGPQHLTPVIHDGAITGAVCRLDGNHHRPCADAEATAIIARAAAATGLAPDRFRHSPARAGAARPKLVLRIDDPHLIGQMSPDAAMVDALGRDTGTTGLYVYAHAGPAAGIHAGPAGTASLIRARHFPAGIGLVEDIATGGSAPVAGLDLLHHRQVSGPPHLIIAQGPDGPDGRGMARIETWRDGDHARPGRWMVAGRISAGTSGPAPAPDRSRRPPPAMSTAWPAPRRNWRAPSRVSVRTWPAAPT</sequence>
<name>A0ABU9YSP6_9PROT</name>
<reference evidence="2 3" key="1">
    <citation type="submission" date="2024-03" db="EMBL/GenBank/DDBJ databases">
        <title>High-quality draft genome sequencing of Tistrella sp. BH-R2-4.</title>
        <authorList>
            <person name="Dong C."/>
        </authorList>
    </citation>
    <scope>NUCLEOTIDE SEQUENCE [LARGE SCALE GENOMIC DNA]</scope>
    <source>
        <strain evidence="2 3">BH-R2-4</strain>
    </source>
</reference>
<gene>
    <name evidence="2" type="ORF">WG926_26335</name>
</gene>